<accession>A0ABS6FZD6</accession>
<feature type="domain" description="4Fe-4S ferredoxin-type" evidence="5">
    <location>
        <begin position="56"/>
        <end position="85"/>
    </location>
</feature>
<dbReference type="Pfam" id="PF13247">
    <property type="entry name" value="Fer4_11"/>
    <property type="match status" value="1"/>
</dbReference>
<dbReference type="RefSeq" id="WP_216415074.1">
    <property type="nucleotide sequence ID" value="NZ_JAHLQK010000001.1"/>
</dbReference>
<dbReference type="InterPro" id="IPR017896">
    <property type="entry name" value="4Fe4S_Fe-S-bd"/>
</dbReference>
<reference evidence="6 7" key="1">
    <citation type="submission" date="2021-06" db="EMBL/GenBank/DDBJ databases">
        <authorList>
            <person name="Sun Q."/>
            <person name="Li D."/>
        </authorList>
    </citation>
    <scope>NUCLEOTIDE SEQUENCE [LARGE SCALE GENOMIC DNA]</scope>
    <source>
        <strain evidence="6 7">MSJ-5</strain>
    </source>
</reference>
<dbReference type="InterPro" id="IPR050294">
    <property type="entry name" value="RnfB_subfamily"/>
</dbReference>
<sequence>MEARNNSKKNRVLSVKNPGQCIGCYSCMIACATGVHKNFSLDKSAILIKTSGGYQGRVVVNSCRGCHDPNCVKMCPEDALNKRIGGGVVFKKDICTGCGKCIGGCAIGAIRYDKEEKRPIVCIQCGLCTEMCPHSVIEMEVLI</sequence>
<keyword evidence="1" id="KW-0004">4Fe-4S</keyword>
<dbReference type="PROSITE" id="PS51379">
    <property type="entry name" value="4FE4S_FER_2"/>
    <property type="match status" value="4"/>
</dbReference>
<keyword evidence="3" id="KW-0408">Iron</keyword>
<feature type="domain" description="4Fe-4S ferredoxin-type" evidence="5">
    <location>
        <begin position="86"/>
        <end position="115"/>
    </location>
</feature>
<dbReference type="InterPro" id="IPR017900">
    <property type="entry name" value="4Fe4S_Fe_S_CS"/>
</dbReference>
<feature type="domain" description="4Fe-4S ferredoxin-type" evidence="5">
    <location>
        <begin position="11"/>
        <end position="42"/>
    </location>
</feature>
<feature type="domain" description="4Fe-4S ferredoxin-type" evidence="5">
    <location>
        <begin position="122"/>
        <end position="142"/>
    </location>
</feature>
<dbReference type="PANTHER" id="PTHR42859:SF15">
    <property type="entry name" value="IRON-SULFUR CLUSTER BINDING PROTEIN"/>
    <property type="match status" value="1"/>
</dbReference>
<dbReference type="PROSITE" id="PS00198">
    <property type="entry name" value="4FE4S_FER_1"/>
    <property type="match status" value="1"/>
</dbReference>
<gene>
    <name evidence="6" type="ORF">KQI88_04180</name>
</gene>
<keyword evidence="2" id="KW-0479">Metal-binding</keyword>
<evidence type="ECO:0000256" key="3">
    <source>
        <dbReference type="ARBA" id="ARBA00023004"/>
    </source>
</evidence>
<keyword evidence="4" id="KW-0411">Iron-sulfur</keyword>
<dbReference type="Proteomes" id="UP000779508">
    <property type="component" value="Unassembled WGS sequence"/>
</dbReference>
<evidence type="ECO:0000256" key="1">
    <source>
        <dbReference type="ARBA" id="ARBA00022485"/>
    </source>
</evidence>
<dbReference type="EMBL" id="JAHLQK010000001">
    <property type="protein sequence ID" value="MBU5675607.1"/>
    <property type="molecule type" value="Genomic_DNA"/>
</dbReference>
<dbReference type="PANTHER" id="PTHR42859">
    <property type="entry name" value="OXIDOREDUCTASE"/>
    <property type="match status" value="1"/>
</dbReference>
<comment type="caution">
    <text evidence="6">The sequence shown here is derived from an EMBL/GenBank/DDBJ whole genome shotgun (WGS) entry which is preliminary data.</text>
</comment>
<keyword evidence="7" id="KW-1185">Reference proteome</keyword>
<evidence type="ECO:0000256" key="4">
    <source>
        <dbReference type="ARBA" id="ARBA00023014"/>
    </source>
</evidence>
<name>A0ABS6FZD6_9FIRM</name>
<dbReference type="CDD" id="cd16370">
    <property type="entry name" value="DMSOR_beta_like"/>
    <property type="match status" value="1"/>
</dbReference>
<protein>
    <submittedName>
        <fullName evidence="6">4Fe-4S binding protein</fullName>
    </submittedName>
</protein>
<organism evidence="6 7">
    <name type="scientific">Alkaliphilus flagellatus</name>
    <dbReference type="NCBI Taxonomy" id="2841507"/>
    <lineage>
        <taxon>Bacteria</taxon>
        <taxon>Bacillati</taxon>
        <taxon>Bacillota</taxon>
        <taxon>Clostridia</taxon>
        <taxon>Peptostreptococcales</taxon>
        <taxon>Natronincolaceae</taxon>
        <taxon>Alkaliphilus</taxon>
    </lineage>
</organism>
<evidence type="ECO:0000313" key="7">
    <source>
        <dbReference type="Proteomes" id="UP000779508"/>
    </source>
</evidence>
<evidence type="ECO:0000256" key="2">
    <source>
        <dbReference type="ARBA" id="ARBA00022723"/>
    </source>
</evidence>
<evidence type="ECO:0000259" key="5">
    <source>
        <dbReference type="PROSITE" id="PS51379"/>
    </source>
</evidence>
<evidence type="ECO:0000313" key="6">
    <source>
        <dbReference type="EMBL" id="MBU5675607.1"/>
    </source>
</evidence>
<proteinExistence type="predicted"/>